<evidence type="ECO:0000313" key="9">
    <source>
        <dbReference type="Proteomes" id="UP000198984"/>
    </source>
</evidence>
<dbReference type="Pfam" id="PF16078">
    <property type="entry name" value="2-oxogl_dehyd_N"/>
    <property type="match status" value="1"/>
</dbReference>
<dbReference type="InterPro" id="IPR001017">
    <property type="entry name" value="DH_E1"/>
</dbReference>
<evidence type="ECO:0000256" key="2">
    <source>
        <dbReference type="ARBA" id="ARBA00003906"/>
    </source>
</evidence>
<dbReference type="STRING" id="573321.SAMN04488505_106187"/>
<dbReference type="SMART" id="SM00861">
    <property type="entry name" value="Transket_pyr"/>
    <property type="match status" value="1"/>
</dbReference>
<dbReference type="GO" id="GO:0005829">
    <property type="term" value="C:cytosol"/>
    <property type="evidence" value="ECO:0007669"/>
    <property type="project" value="TreeGrafter"/>
</dbReference>
<dbReference type="GO" id="GO:0004591">
    <property type="term" value="F:oxoglutarate dehydrogenase (succinyl-transferring) activity"/>
    <property type="evidence" value="ECO:0007669"/>
    <property type="project" value="UniProtKB-EC"/>
</dbReference>
<comment type="cofactor">
    <cofactor evidence="1">
        <name>thiamine diphosphate</name>
        <dbReference type="ChEBI" id="CHEBI:58937"/>
    </cofactor>
</comment>
<proteinExistence type="inferred from homology"/>
<dbReference type="InterPro" id="IPR011603">
    <property type="entry name" value="2oxoglutarate_DH_E1"/>
</dbReference>
<dbReference type="NCBIfam" id="NF008907">
    <property type="entry name" value="PRK12270.1"/>
    <property type="match status" value="1"/>
</dbReference>
<protein>
    <recommendedName>
        <fullName evidence="4">oxoglutarate dehydrogenase (succinyl-transferring)</fullName>
        <ecNumber evidence="4">1.2.4.2</ecNumber>
    </recommendedName>
</protein>
<feature type="domain" description="Transketolase-like pyrimidine-binding" evidence="7">
    <location>
        <begin position="583"/>
        <end position="776"/>
    </location>
</feature>
<dbReference type="Pfam" id="PF00676">
    <property type="entry name" value="E1_dh"/>
    <property type="match status" value="1"/>
</dbReference>
<dbReference type="GO" id="GO:0045252">
    <property type="term" value="C:oxoglutarate dehydrogenase complex"/>
    <property type="evidence" value="ECO:0007669"/>
    <property type="project" value="TreeGrafter"/>
</dbReference>
<dbReference type="InterPro" id="IPR042179">
    <property type="entry name" value="KGD_C_sf"/>
</dbReference>
<keyword evidence="9" id="KW-1185">Reference proteome</keyword>
<dbReference type="PANTHER" id="PTHR23152:SF4">
    <property type="entry name" value="2-OXOADIPATE DEHYDROGENASE COMPLEX COMPONENT E1"/>
    <property type="match status" value="1"/>
</dbReference>
<evidence type="ECO:0000259" key="7">
    <source>
        <dbReference type="SMART" id="SM00861"/>
    </source>
</evidence>
<gene>
    <name evidence="8" type="ORF">SAMN04488505_106187</name>
</gene>
<evidence type="ECO:0000256" key="3">
    <source>
        <dbReference type="ARBA" id="ARBA00006936"/>
    </source>
</evidence>
<dbReference type="Gene3D" id="3.40.50.970">
    <property type="match status" value="1"/>
</dbReference>
<dbReference type="CDD" id="cd02016">
    <property type="entry name" value="TPP_E1_OGDC_like"/>
    <property type="match status" value="1"/>
</dbReference>
<dbReference type="Gene3D" id="1.10.287.1150">
    <property type="entry name" value="TPP helical domain"/>
    <property type="match status" value="1"/>
</dbReference>
<dbReference type="Gene3D" id="3.40.50.12470">
    <property type="match status" value="1"/>
</dbReference>
<dbReference type="Pfam" id="PF16870">
    <property type="entry name" value="OxoGdeHyase_C"/>
    <property type="match status" value="1"/>
</dbReference>
<dbReference type="InterPro" id="IPR032106">
    <property type="entry name" value="2-oxogl_dehyd_N"/>
</dbReference>
<dbReference type="GO" id="GO:0006099">
    <property type="term" value="P:tricarboxylic acid cycle"/>
    <property type="evidence" value="ECO:0007669"/>
    <property type="project" value="TreeGrafter"/>
</dbReference>
<comment type="similarity">
    <text evidence="3">Belongs to the alpha-ketoglutarate dehydrogenase family.</text>
</comment>
<reference evidence="8 9" key="1">
    <citation type="submission" date="2016-10" db="EMBL/GenBank/DDBJ databases">
        <authorList>
            <person name="de Groot N.N."/>
        </authorList>
    </citation>
    <scope>NUCLEOTIDE SEQUENCE [LARGE SCALE GENOMIC DNA]</scope>
    <source>
        <strain evidence="8 9">DSM 21039</strain>
    </source>
</reference>
<dbReference type="InterPro" id="IPR005475">
    <property type="entry name" value="Transketolase-like_Pyr-bd"/>
</dbReference>
<dbReference type="SUPFAM" id="SSF52518">
    <property type="entry name" value="Thiamin diphosphate-binding fold (THDP-binding)"/>
    <property type="match status" value="2"/>
</dbReference>
<dbReference type="AlphaFoldDB" id="A0A1H8BBQ7"/>
<name>A0A1H8BBQ7_9BACT</name>
<evidence type="ECO:0000256" key="6">
    <source>
        <dbReference type="ARBA" id="ARBA00023052"/>
    </source>
</evidence>
<dbReference type="EMBL" id="FOBB01000006">
    <property type="protein sequence ID" value="SEM80176.1"/>
    <property type="molecule type" value="Genomic_DNA"/>
</dbReference>
<dbReference type="InterPro" id="IPR031717">
    <property type="entry name" value="ODO-1/KGD_C"/>
</dbReference>
<comment type="function">
    <text evidence="2">E1 component of the 2-oxoglutarate dehydrogenase (OGDH) complex which catalyzes the decarboxylation of 2-oxoglutarate, the first step in the conversion of 2-oxoglutarate to succinyl-CoA and CO(2).</text>
</comment>
<keyword evidence="6" id="KW-0786">Thiamine pyrophosphate</keyword>
<dbReference type="NCBIfam" id="NF006914">
    <property type="entry name" value="PRK09404.1"/>
    <property type="match status" value="1"/>
</dbReference>
<dbReference type="Proteomes" id="UP000198984">
    <property type="component" value="Unassembled WGS sequence"/>
</dbReference>
<accession>A0A1H8BBQ7</accession>
<sequence>MKDFSFVTNSHPAYIESLYQDYRKDPQAVDPEWVKFFEGFDFAVSTQNGKAGAATVAAGSSAAPVSGDQLSKELSVYRLIQAYRKKGHLISKTNPIRERKNRQANLEISFFGLSDADLKSEFFAGQVIGLGKTSLENIVNRLKQVYAGPVGLEFTYINDAKKVEWLQREMENTMHQPMPLEKKKRVLQKLNQGVIFEKFLHTKYIGQKRFSLEGGENTITALDAMINTASELGVQEAVIGMAHRGRLNVLANILGKTYEQIFTEFEGLSTPDLTMGSGDVKYHLGFRSMVDTPAGKQINLQLLPNPSHLEVVDPLVTGFARSKADVIYNSDYDKIFPILIHGDAAVAGQGVVYELVQMSNLKGYYTGGTMHFVINNQIGFTTDFDDARSSDYCTSVAAIVQAPVFHVNGDDAEAVVKISEIATRYRQEFNCDIFIDLLCYRRHGHNEGDEPKFTQPSLYALIDKHADPREVYTQYLLKNGETDAQEMAKDMQKVFWAELQERLDEVKQHPLPYSHQKPEQWWAALRKATPQDFEQSPVTAIKEEDFTRLFNSLMQWPKDFVPLRKVDKLLKDKIKLYETEGKVDWATGELLAYASLQVEGKDVRMSGEDVQRGTFSHRHAILFDENTNATYNRLAHLQEKQGQFRIYNSLLSEFAVMGFEYGYAMANPNTLVLWEAQYGDFVNGAQTVIDQYLTSAEQKWTTMNGLVLLLPHGYEGGGPDHSNARPERFLQACAEYNIVVTNITTAANFFHALRRQLTWPFRKPLVNFSPKANLRHQGAYSTKEDFTTGGFKEVLDDPFITDASQVKKVLFCSGKIYFDLSEKQVKEGRKDIAIVRLEQLYPLPVTQLEAVNQKYKGATWFWVQEEPLNMGAASYLQMNLKQLNYGVISRNPSAATATGYAKVHTREQQEIIETAFNI</sequence>
<dbReference type="EC" id="1.2.4.2" evidence="4"/>
<dbReference type="PIRSF" id="PIRSF000157">
    <property type="entry name" value="Oxoglu_dh_E1"/>
    <property type="match status" value="1"/>
</dbReference>
<dbReference type="Gene3D" id="3.40.50.11610">
    <property type="entry name" value="Multifunctional 2-oxoglutarate metabolism enzyme, C-terminal domain"/>
    <property type="match status" value="1"/>
</dbReference>
<dbReference type="PANTHER" id="PTHR23152">
    <property type="entry name" value="2-OXOGLUTARATE DEHYDROGENASE"/>
    <property type="match status" value="1"/>
</dbReference>
<dbReference type="OrthoDB" id="9759785at2"/>
<keyword evidence="5" id="KW-0560">Oxidoreductase</keyword>
<evidence type="ECO:0000256" key="5">
    <source>
        <dbReference type="ARBA" id="ARBA00023002"/>
    </source>
</evidence>
<dbReference type="Pfam" id="PF02779">
    <property type="entry name" value="Transket_pyr"/>
    <property type="match status" value="1"/>
</dbReference>
<dbReference type="NCBIfam" id="TIGR00239">
    <property type="entry name" value="2oxo_dh_E1"/>
    <property type="match status" value="1"/>
</dbReference>
<evidence type="ECO:0000313" key="8">
    <source>
        <dbReference type="EMBL" id="SEM80176.1"/>
    </source>
</evidence>
<dbReference type="RefSeq" id="WP_089917582.1">
    <property type="nucleotide sequence ID" value="NZ_FOBB01000006.1"/>
</dbReference>
<evidence type="ECO:0000256" key="1">
    <source>
        <dbReference type="ARBA" id="ARBA00001964"/>
    </source>
</evidence>
<organism evidence="8 9">
    <name type="scientific">Chitinophaga rupis</name>
    <dbReference type="NCBI Taxonomy" id="573321"/>
    <lineage>
        <taxon>Bacteria</taxon>
        <taxon>Pseudomonadati</taxon>
        <taxon>Bacteroidota</taxon>
        <taxon>Chitinophagia</taxon>
        <taxon>Chitinophagales</taxon>
        <taxon>Chitinophagaceae</taxon>
        <taxon>Chitinophaga</taxon>
    </lineage>
</organism>
<dbReference type="InterPro" id="IPR029061">
    <property type="entry name" value="THDP-binding"/>
</dbReference>
<dbReference type="GO" id="GO:0030976">
    <property type="term" value="F:thiamine pyrophosphate binding"/>
    <property type="evidence" value="ECO:0007669"/>
    <property type="project" value="InterPro"/>
</dbReference>
<evidence type="ECO:0000256" key="4">
    <source>
        <dbReference type="ARBA" id="ARBA00012280"/>
    </source>
</evidence>